<proteinExistence type="predicted"/>
<dbReference type="Pfam" id="PF04932">
    <property type="entry name" value="Wzy_C"/>
    <property type="match status" value="1"/>
</dbReference>
<feature type="transmembrane region" description="Helical" evidence="5">
    <location>
        <begin position="404"/>
        <end position="423"/>
    </location>
</feature>
<feature type="transmembrane region" description="Helical" evidence="5">
    <location>
        <begin position="372"/>
        <end position="392"/>
    </location>
</feature>
<feature type="transmembrane region" description="Helical" evidence="5">
    <location>
        <begin position="269"/>
        <end position="286"/>
    </location>
</feature>
<evidence type="ECO:0000313" key="8">
    <source>
        <dbReference type="Proteomes" id="UP000647172"/>
    </source>
</evidence>
<keyword evidence="3 5" id="KW-1133">Transmembrane helix</keyword>
<keyword evidence="4 5" id="KW-0472">Membrane</keyword>
<feature type="transmembrane region" description="Helical" evidence="5">
    <location>
        <begin position="429"/>
        <end position="445"/>
    </location>
</feature>
<dbReference type="AlphaFoldDB" id="A0A919JED5"/>
<dbReference type="EMBL" id="BOMQ01000017">
    <property type="protein sequence ID" value="GIE47830.1"/>
    <property type="molecule type" value="Genomic_DNA"/>
</dbReference>
<evidence type="ECO:0000313" key="7">
    <source>
        <dbReference type="EMBL" id="GIE47830.1"/>
    </source>
</evidence>
<feature type="transmembrane region" description="Helical" evidence="5">
    <location>
        <begin position="246"/>
        <end position="263"/>
    </location>
</feature>
<feature type="transmembrane region" description="Helical" evidence="5">
    <location>
        <begin position="293"/>
        <end position="313"/>
    </location>
</feature>
<dbReference type="RefSeq" id="WP_239129426.1">
    <property type="nucleotide sequence ID" value="NZ_BAAAYJ010000116.1"/>
</dbReference>
<organism evidence="7 8">
    <name type="scientific">Actinoplanes nipponensis</name>
    <dbReference type="NCBI Taxonomy" id="135950"/>
    <lineage>
        <taxon>Bacteria</taxon>
        <taxon>Bacillati</taxon>
        <taxon>Actinomycetota</taxon>
        <taxon>Actinomycetes</taxon>
        <taxon>Micromonosporales</taxon>
        <taxon>Micromonosporaceae</taxon>
        <taxon>Actinoplanes</taxon>
    </lineage>
</organism>
<reference evidence="7" key="1">
    <citation type="submission" date="2021-01" db="EMBL/GenBank/DDBJ databases">
        <title>Whole genome shotgun sequence of Actinoplanes nipponensis NBRC 14063.</title>
        <authorList>
            <person name="Komaki H."/>
            <person name="Tamura T."/>
        </authorList>
    </citation>
    <scope>NUCLEOTIDE SEQUENCE</scope>
    <source>
        <strain evidence="7">NBRC 14063</strain>
    </source>
</reference>
<evidence type="ECO:0000256" key="3">
    <source>
        <dbReference type="ARBA" id="ARBA00022989"/>
    </source>
</evidence>
<dbReference type="InterPro" id="IPR007016">
    <property type="entry name" value="O-antigen_ligase-rel_domated"/>
</dbReference>
<comment type="subcellular location">
    <subcellularLocation>
        <location evidence="1">Membrane</location>
        <topology evidence="1">Multi-pass membrane protein</topology>
    </subcellularLocation>
</comment>
<evidence type="ECO:0000256" key="4">
    <source>
        <dbReference type="ARBA" id="ARBA00023136"/>
    </source>
</evidence>
<feature type="transmembrane region" description="Helical" evidence="5">
    <location>
        <begin position="222"/>
        <end position="239"/>
    </location>
</feature>
<keyword evidence="2 5" id="KW-0812">Transmembrane</keyword>
<keyword evidence="8" id="KW-1185">Reference proteome</keyword>
<feature type="transmembrane region" description="Helical" evidence="5">
    <location>
        <begin position="147"/>
        <end position="168"/>
    </location>
</feature>
<feature type="domain" description="O-antigen ligase-related" evidence="6">
    <location>
        <begin position="256"/>
        <end position="383"/>
    </location>
</feature>
<evidence type="ECO:0000256" key="5">
    <source>
        <dbReference type="SAM" id="Phobius"/>
    </source>
</evidence>
<name>A0A919JED5_9ACTN</name>
<evidence type="ECO:0000259" key="6">
    <source>
        <dbReference type="Pfam" id="PF04932"/>
    </source>
</evidence>
<feature type="transmembrane region" description="Helical" evidence="5">
    <location>
        <begin position="57"/>
        <end position="79"/>
    </location>
</feature>
<evidence type="ECO:0000256" key="1">
    <source>
        <dbReference type="ARBA" id="ARBA00004141"/>
    </source>
</evidence>
<feature type="transmembrane region" description="Helical" evidence="5">
    <location>
        <begin position="91"/>
        <end position="108"/>
    </location>
</feature>
<dbReference type="GO" id="GO:0016020">
    <property type="term" value="C:membrane"/>
    <property type="evidence" value="ECO:0007669"/>
    <property type="project" value="UniProtKB-SubCell"/>
</dbReference>
<feature type="transmembrane region" description="Helical" evidence="5">
    <location>
        <begin position="114"/>
        <end position="135"/>
    </location>
</feature>
<sequence length="454" mass="50098">MVRTTVRGRRGARATAPARARAVALVEPGVLEPGVWAVRQAQLPVWPIVGMFGLLPIWWGLGVFYLAWPIFGVVLLALLTLRGNVRLPTGTVLWLIFLGIVTVSATRLDRVTALFVFGLRLGHLLTGLLVGIYVYNLIRDGVPWTRVANPLAVFWLAMVALGWLGVLAPTFSFPSPFELILPHGVQAERYIIDVTHLDSTEFNKFSRNPIYRPAAPYPYTNNWGTAYSFLVPFVLAYLMSVRRGPMRVVLLVSLPLSLVPAFLTLNRGMFIGLGAGVAYLLFREVLRGRVRLLLPVVGFMLLGWIVTLFIPVFDLITHRTSSTDTTSDRFDLYVQTWAAVVRSPLLGFGQPNSVDTTHASEPLGTQGMIWQLLYSHGIPATICFYLLLLVIARRLAAAVTPAGLWFSALPVIAAIVTPFYSYIDPNMSVLFFALGLGLAAVDGPVNRSRKEELT</sequence>
<gene>
    <name evidence="7" type="ORF">Ani05nite_13640</name>
</gene>
<accession>A0A919JED5</accession>
<protein>
    <recommendedName>
        <fullName evidence="6">O-antigen ligase-related domain-containing protein</fullName>
    </recommendedName>
</protein>
<evidence type="ECO:0000256" key="2">
    <source>
        <dbReference type="ARBA" id="ARBA00022692"/>
    </source>
</evidence>
<comment type="caution">
    <text evidence="7">The sequence shown here is derived from an EMBL/GenBank/DDBJ whole genome shotgun (WGS) entry which is preliminary data.</text>
</comment>
<dbReference type="Proteomes" id="UP000647172">
    <property type="component" value="Unassembled WGS sequence"/>
</dbReference>